<protein>
    <submittedName>
        <fullName evidence="2">Uncharacterized protein</fullName>
    </submittedName>
</protein>
<keyword evidence="1" id="KW-0732">Signal</keyword>
<name>A0A3M6UE35_POCDA</name>
<comment type="caution">
    <text evidence="2">The sequence shown here is derived from an EMBL/GenBank/DDBJ whole genome shotgun (WGS) entry which is preliminary data.</text>
</comment>
<keyword evidence="3" id="KW-1185">Reference proteome</keyword>
<feature type="signal peptide" evidence="1">
    <location>
        <begin position="1"/>
        <end position="31"/>
    </location>
</feature>
<evidence type="ECO:0000313" key="2">
    <source>
        <dbReference type="EMBL" id="RMX51940.1"/>
    </source>
</evidence>
<accession>A0A3M6UE35</accession>
<evidence type="ECO:0000313" key="3">
    <source>
        <dbReference type="Proteomes" id="UP000275408"/>
    </source>
</evidence>
<evidence type="ECO:0000256" key="1">
    <source>
        <dbReference type="SAM" id="SignalP"/>
    </source>
</evidence>
<feature type="chain" id="PRO_5018190011" evidence="1">
    <location>
        <begin position="32"/>
        <end position="506"/>
    </location>
</feature>
<dbReference type="Proteomes" id="UP000275408">
    <property type="component" value="Unassembled WGS sequence"/>
</dbReference>
<dbReference type="EMBL" id="RCHS01001705">
    <property type="protein sequence ID" value="RMX51940.1"/>
    <property type="molecule type" value="Genomic_DNA"/>
</dbReference>
<reference evidence="2 3" key="1">
    <citation type="journal article" date="2018" name="Sci. Rep.">
        <title>Comparative analysis of the Pocillopora damicornis genome highlights role of immune system in coral evolution.</title>
        <authorList>
            <person name="Cunning R."/>
            <person name="Bay R.A."/>
            <person name="Gillette P."/>
            <person name="Baker A.C."/>
            <person name="Traylor-Knowles N."/>
        </authorList>
    </citation>
    <scope>NUCLEOTIDE SEQUENCE [LARGE SCALE GENOMIC DNA]</scope>
    <source>
        <strain evidence="2">RSMAS</strain>
        <tissue evidence="2">Whole animal</tissue>
    </source>
</reference>
<proteinExistence type="predicted"/>
<dbReference type="AlphaFoldDB" id="A0A3M6UE35"/>
<sequence>MMVNFHTKAGLSKWLCFFFFLAVILPNKTLSKPFELEASREDFADDKLEPNVAYQNNTTDVRSKREVKTLRDICNAGHYRISSNGCVKRWLICYDYQEAECNAVSFKCLSSIPRYGSPKCKPIYDFVKSLLVPVVAVFNVNQALAKLHNSQELGGGTDYSFSNANIATNQHVEKAVPRQNANGADEYLTSAFSLVKKAFKTRRCSLLVRLDGIRAMGLLKLFARTAALLTFLVLVVAVFNVNQALGKPHNPQELADGTDYRFPNANITTNQHVEKAALRQNGDSMEGLEFLRNFCSDEKVQKMQSPCEAGWYLCYGYFEILCNNFSLACFRGSDKYGPPLCVPRYSWVTINLGTEGIRRLSFLVFVAGMLLSSKVHGKPYLAEQLLDDEDPSSIEANPELNPDVKAASIFRSKRNPSNHSKFLKDYCSRPTLLTQQQLGSRHSCEAGSYMCLGYTERVCKGYSFACLQSILTVNASKCSPHYEWVTIDLGAGGRRKVRRTKACNCA</sequence>
<dbReference type="OrthoDB" id="10512810at2759"/>
<organism evidence="2 3">
    <name type="scientific">Pocillopora damicornis</name>
    <name type="common">Cauliflower coral</name>
    <name type="synonym">Millepora damicornis</name>
    <dbReference type="NCBI Taxonomy" id="46731"/>
    <lineage>
        <taxon>Eukaryota</taxon>
        <taxon>Metazoa</taxon>
        <taxon>Cnidaria</taxon>
        <taxon>Anthozoa</taxon>
        <taxon>Hexacorallia</taxon>
        <taxon>Scleractinia</taxon>
        <taxon>Astrocoeniina</taxon>
        <taxon>Pocilloporidae</taxon>
        <taxon>Pocillopora</taxon>
    </lineage>
</organism>
<gene>
    <name evidence="2" type="ORF">pdam_00004727</name>
</gene>